<keyword evidence="5" id="KW-0539">Nucleus</keyword>
<dbReference type="InterPro" id="IPR026971">
    <property type="entry name" value="CND1/NCAPD3"/>
</dbReference>
<gene>
    <name evidence="9" type="ORF">V9T40_007483</name>
</gene>
<feature type="region of interest" description="Disordered" evidence="7">
    <location>
        <begin position="1290"/>
        <end position="1312"/>
    </location>
</feature>
<dbReference type="InterPro" id="IPR032682">
    <property type="entry name" value="Cnd1_C"/>
</dbReference>
<sequence length="1659" mass="189251">MTRYNFLRVGCRQLCIGRQCRHSSENETLLGKLKTRAVLTLCYLNRCLLICSRRKAMNRIIEAYADLRIEETLSENWVKNVWMDNGFATYSSFPSEFEVFLEEVAIGDLLNDFYDALRNWLRLSGKSLKEMIVSYTNADPGFSQECEMNWQTLLSEGVDCKPIICVLGTLILRFLDDASNSAFFVDALIAARLYSFLMAIPGSHICQVFNSTLYSHVMSIIRICCEQIDGYSSPRSKGVKRKKGDGENDFETEDNEPNKFTQDKFRLISLINDILGNLRLVIENKKLKLDEASLNLTVQILLMVARLEKGCSSLLANNPNNFRKDSVSYLAFKSFGILQNIAASLHINPNESAKLMIKSMAPVFLINEWRTLGLNLKDAHVVRANFTYYLKMLIETLSETAYEAVSILVQRICVSVPDRAEMRMKASDIVIEVLKISPPDLLAEEIYSIAFMSHMSESKIRMFTLEIISKLLLETETNISFSRLPQKYAAITNDEFLLAIIFYRCQDVSTGIRTKALSYLDQFISCAAANKRAKRVVDKIFVDPYVSVDHPETAAAYTKEIFDTQQFLLEERFLDDRSLDPLPGVKVVLDMLVYFSQEDKVFIKKCALQTLARLMLYTEKWIKKELLQVFLIGCDDSSVLVRKTMGQIITDLLCTYQDNEDVIHCWVEGVVPMIAEEEIKAQEKVIEHFSRIILANIMMYEHTTSVVSRLPWLVMKQILATDKRSYLHFAAGKWVQNNAIKNRTIQMIYSHIDTENNSVVWCLLVSFSQFMDLPNSSIIFEHYKRALKNLDSVPHSQLILETLYFVSPNMSKEIKRELLQELETHLTSGRFPLKLISRSRDLCELILNNLAPNKKNSHSFLIEWSVPRIKMCIDHISSVIGKNASAEIDDIEKLIKFIFLLGELAQGAPNCVTKNDIKMLENVLLSPRKREAEAWKGKASNALKAVTILTLVKLVLQKEETANSIMPIFKEILSSNSVDPTIQVNTIIGMCDLCSRYTTLVERYFTYICKCFNSKHENVRMTALMSVMKRVKEEYVKLRPFILFPMLTMILDASVSIKRTIATFISVDLKKKNNILETFYTGLFYFLNNCKTHSTTVKIPEDLRVMFSLTDRPEDREHIYTYILDKLADPHKRLLVCKKIVTEIMMSVADESLKLDEKTENILADAFNLLIDNEKKISEAISRSKKGSIEEAEEIEEVSEANREPKKLPSGQAVTINENFRLNEANDIIPVLVKLRLLLKKHRSKCMNNLMSYMCELMKNFKNEMADMLQGDAEFKTEIEYNLRRLEIEEEERKHTESQEIAESQEQRMEDENRNIQVLTTSPEEICEQLQNLIVQLTRCDASPDNVALSANSQPVVRLTRSDENMIAALTATNSKQNVASSAYVAEQMDFDREKQVSVTDGDKHCMKKLESTRKNNREVPPATVPTAETMDTESDIGAESEAAADGDSAGSRHREFSVKERRLAPNDELRCPSLSATSENENEGEFYRSASQPTSSDKSVSERRCRRRKSESPRTISRIDIESAAVCSTYDQPFAEDKTDGVESFQKNIFPASLESKKSKANSEKQKKAHSRSVRSAGNNRPLPTRMEEGDTDKVEPSVSSRSVSTNRDQSSGDDDFEKEEIETVEDSICENEWIANNIEIDDDPVEDGLEMFSSDED</sequence>
<dbReference type="GO" id="GO:0005634">
    <property type="term" value="C:nucleus"/>
    <property type="evidence" value="ECO:0007669"/>
    <property type="project" value="UniProtKB-SubCell"/>
</dbReference>
<dbReference type="GO" id="GO:0051301">
    <property type="term" value="P:cell division"/>
    <property type="evidence" value="ECO:0007669"/>
    <property type="project" value="UniProtKB-KW"/>
</dbReference>
<comment type="subcellular location">
    <subcellularLocation>
        <location evidence="1">Nucleus</location>
    </subcellularLocation>
</comment>
<keyword evidence="6" id="KW-0131">Cell cycle</keyword>
<evidence type="ECO:0000259" key="8">
    <source>
        <dbReference type="Pfam" id="PF12717"/>
    </source>
</evidence>
<dbReference type="Pfam" id="PF12717">
    <property type="entry name" value="Cnd1"/>
    <property type="match status" value="1"/>
</dbReference>
<dbReference type="PANTHER" id="PTHR14222">
    <property type="entry name" value="CONDENSIN"/>
    <property type="match status" value="1"/>
</dbReference>
<evidence type="ECO:0000256" key="2">
    <source>
        <dbReference type="ARBA" id="ARBA00022618"/>
    </source>
</evidence>
<proteinExistence type="predicted"/>
<evidence type="ECO:0000256" key="4">
    <source>
        <dbReference type="ARBA" id="ARBA00023067"/>
    </source>
</evidence>
<keyword evidence="3" id="KW-0498">Mitosis</keyword>
<dbReference type="EMBL" id="JBBCAQ010000020">
    <property type="protein sequence ID" value="KAK7592731.1"/>
    <property type="molecule type" value="Genomic_DNA"/>
</dbReference>
<feature type="compositionally biased region" description="Acidic residues" evidence="7">
    <location>
        <begin position="1641"/>
        <end position="1659"/>
    </location>
</feature>
<dbReference type="InterPro" id="IPR011989">
    <property type="entry name" value="ARM-like"/>
</dbReference>
<organism evidence="9 10">
    <name type="scientific">Parthenolecanium corni</name>
    <dbReference type="NCBI Taxonomy" id="536013"/>
    <lineage>
        <taxon>Eukaryota</taxon>
        <taxon>Metazoa</taxon>
        <taxon>Ecdysozoa</taxon>
        <taxon>Arthropoda</taxon>
        <taxon>Hexapoda</taxon>
        <taxon>Insecta</taxon>
        <taxon>Pterygota</taxon>
        <taxon>Neoptera</taxon>
        <taxon>Paraneoptera</taxon>
        <taxon>Hemiptera</taxon>
        <taxon>Sternorrhyncha</taxon>
        <taxon>Coccoidea</taxon>
        <taxon>Coccidae</taxon>
        <taxon>Parthenolecanium</taxon>
    </lineage>
</organism>
<dbReference type="SUPFAM" id="SSF48371">
    <property type="entry name" value="ARM repeat"/>
    <property type="match status" value="1"/>
</dbReference>
<keyword evidence="4" id="KW-0226">DNA condensation</keyword>
<dbReference type="GO" id="GO:0042393">
    <property type="term" value="F:histone binding"/>
    <property type="evidence" value="ECO:0007669"/>
    <property type="project" value="TreeGrafter"/>
</dbReference>
<dbReference type="PANTHER" id="PTHR14222:SF1">
    <property type="entry name" value="CONDENSIN-2 COMPLEX SUBUNIT D3"/>
    <property type="match status" value="1"/>
</dbReference>
<feature type="region of interest" description="Disordered" evidence="7">
    <location>
        <begin position="1551"/>
        <end position="1659"/>
    </location>
</feature>
<evidence type="ECO:0000256" key="3">
    <source>
        <dbReference type="ARBA" id="ARBA00022776"/>
    </source>
</evidence>
<evidence type="ECO:0000256" key="6">
    <source>
        <dbReference type="ARBA" id="ARBA00023306"/>
    </source>
</evidence>
<feature type="compositionally biased region" description="Basic and acidic residues" evidence="7">
    <location>
        <begin position="1556"/>
        <end position="1567"/>
    </location>
</feature>
<feature type="compositionally biased region" description="Basic and acidic residues" evidence="7">
    <location>
        <begin position="1409"/>
        <end position="1418"/>
    </location>
</feature>
<feature type="compositionally biased region" description="Polar residues" evidence="7">
    <location>
        <begin position="1599"/>
        <end position="1611"/>
    </location>
</feature>
<name>A0AAN9TH52_9HEMI</name>
<feature type="compositionally biased region" description="Acidic residues" evidence="7">
    <location>
        <begin position="1431"/>
        <end position="1445"/>
    </location>
</feature>
<dbReference type="GO" id="GO:0010032">
    <property type="term" value="P:meiotic chromosome condensation"/>
    <property type="evidence" value="ECO:0007669"/>
    <property type="project" value="TreeGrafter"/>
</dbReference>
<feature type="compositionally biased region" description="Acidic residues" evidence="7">
    <location>
        <begin position="1613"/>
        <end position="1631"/>
    </location>
</feature>
<comment type="caution">
    <text evidence="9">The sequence shown here is derived from an EMBL/GenBank/DDBJ whole genome shotgun (WGS) entry which is preliminary data.</text>
</comment>
<feature type="compositionally biased region" description="Basic and acidic residues" evidence="7">
    <location>
        <begin position="1451"/>
        <end position="1471"/>
    </location>
</feature>
<feature type="region of interest" description="Disordered" evidence="7">
    <location>
        <begin position="233"/>
        <end position="255"/>
    </location>
</feature>
<dbReference type="InterPro" id="IPR016024">
    <property type="entry name" value="ARM-type_fold"/>
</dbReference>
<dbReference type="GO" id="GO:0000779">
    <property type="term" value="C:condensed chromosome, centromeric region"/>
    <property type="evidence" value="ECO:0007669"/>
    <property type="project" value="TreeGrafter"/>
</dbReference>
<evidence type="ECO:0000256" key="1">
    <source>
        <dbReference type="ARBA" id="ARBA00004123"/>
    </source>
</evidence>
<dbReference type="Gene3D" id="1.25.10.10">
    <property type="entry name" value="Leucine-rich Repeat Variant"/>
    <property type="match status" value="1"/>
</dbReference>
<feature type="compositionally biased region" description="Basic and acidic residues" evidence="7">
    <location>
        <begin position="1587"/>
        <end position="1597"/>
    </location>
</feature>
<protein>
    <recommendedName>
        <fullName evidence="8">Condensin complex subunit 1 C-terminal domain-containing protein</fullName>
    </recommendedName>
</protein>
<evidence type="ECO:0000313" key="9">
    <source>
        <dbReference type="EMBL" id="KAK7592731.1"/>
    </source>
</evidence>
<dbReference type="GO" id="GO:0000796">
    <property type="term" value="C:condensin complex"/>
    <property type="evidence" value="ECO:0007669"/>
    <property type="project" value="TreeGrafter"/>
</dbReference>
<feature type="domain" description="Condensin complex subunit 1 C-terminal" evidence="8">
    <location>
        <begin position="982"/>
        <end position="1127"/>
    </location>
</feature>
<evidence type="ECO:0000256" key="7">
    <source>
        <dbReference type="SAM" id="MobiDB-lite"/>
    </source>
</evidence>
<dbReference type="GO" id="GO:0007076">
    <property type="term" value="P:mitotic chromosome condensation"/>
    <property type="evidence" value="ECO:0007669"/>
    <property type="project" value="InterPro"/>
</dbReference>
<evidence type="ECO:0000256" key="5">
    <source>
        <dbReference type="ARBA" id="ARBA00023242"/>
    </source>
</evidence>
<evidence type="ECO:0000313" key="10">
    <source>
        <dbReference type="Proteomes" id="UP001367676"/>
    </source>
</evidence>
<keyword evidence="2" id="KW-0132">Cell division</keyword>
<feature type="region of interest" description="Disordered" evidence="7">
    <location>
        <begin position="1409"/>
        <end position="1530"/>
    </location>
</feature>
<reference evidence="9 10" key="1">
    <citation type="submission" date="2024-03" db="EMBL/GenBank/DDBJ databases">
        <title>Adaptation during the transition from Ophiocordyceps entomopathogen to insect associate is accompanied by gene loss and intensified selection.</title>
        <authorList>
            <person name="Ward C.M."/>
            <person name="Onetto C.A."/>
            <person name="Borneman A.R."/>
        </authorList>
    </citation>
    <scope>NUCLEOTIDE SEQUENCE [LARGE SCALE GENOMIC DNA]</scope>
    <source>
        <strain evidence="9">AWRI1</strain>
        <tissue evidence="9">Single Adult Female</tissue>
    </source>
</reference>
<accession>A0AAN9TH52</accession>
<dbReference type="Proteomes" id="UP001367676">
    <property type="component" value="Unassembled WGS sequence"/>
</dbReference>
<keyword evidence="10" id="KW-1185">Reference proteome</keyword>